<comment type="caution">
    <text evidence="2">The sequence shown here is derived from an EMBL/GenBank/DDBJ whole genome shotgun (WGS) entry which is preliminary data.</text>
</comment>
<dbReference type="InterPro" id="IPR053000">
    <property type="entry name" value="WSS1-like_metalloprotease"/>
</dbReference>
<dbReference type="Pfam" id="PF08325">
    <property type="entry name" value="WLM"/>
    <property type="match status" value="1"/>
</dbReference>
<dbReference type="AlphaFoldDB" id="A0A1R3FZ41"/>
<protein>
    <submittedName>
        <fullName evidence="2">DNA damage response protein</fullName>
    </submittedName>
</protein>
<dbReference type="OrthoDB" id="261960at2759"/>
<feature type="domain" description="WLM" evidence="1">
    <location>
        <begin position="8"/>
        <end position="53"/>
    </location>
</feature>
<organism evidence="2 3">
    <name type="scientific">Corchorus capsularis</name>
    <name type="common">Jute</name>
    <dbReference type="NCBI Taxonomy" id="210143"/>
    <lineage>
        <taxon>Eukaryota</taxon>
        <taxon>Viridiplantae</taxon>
        <taxon>Streptophyta</taxon>
        <taxon>Embryophyta</taxon>
        <taxon>Tracheophyta</taxon>
        <taxon>Spermatophyta</taxon>
        <taxon>Magnoliopsida</taxon>
        <taxon>eudicotyledons</taxon>
        <taxon>Gunneridae</taxon>
        <taxon>Pentapetalae</taxon>
        <taxon>rosids</taxon>
        <taxon>malvids</taxon>
        <taxon>Malvales</taxon>
        <taxon>Malvaceae</taxon>
        <taxon>Grewioideae</taxon>
        <taxon>Apeibeae</taxon>
        <taxon>Corchorus</taxon>
    </lineage>
</organism>
<evidence type="ECO:0000259" key="1">
    <source>
        <dbReference type="Pfam" id="PF08325"/>
    </source>
</evidence>
<dbReference type="STRING" id="210143.A0A1R3FZ41"/>
<accession>A0A1R3FZ41</accession>
<dbReference type="GO" id="GO:0006281">
    <property type="term" value="P:DNA repair"/>
    <property type="evidence" value="ECO:0007669"/>
    <property type="project" value="TreeGrafter"/>
</dbReference>
<dbReference type="GO" id="GO:0005634">
    <property type="term" value="C:nucleus"/>
    <property type="evidence" value="ECO:0007669"/>
    <property type="project" value="TreeGrafter"/>
</dbReference>
<evidence type="ECO:0000313" key="2">
    <source>
        <dbReference type="EMBL" id="OMO51087.1"/>
    </source>
</evidence>
<evidence type="ECO:0000313" key="3">
    <source>
        <dbReference type="Proteomes" id="UP000188268"/>
    </source>
</evidence>
<dbReference type="Proteomes" id="UP000188268">
    <property type="component" value="Unassembled WGS sequence"/>
</dbReference>
<dbReference type="EMBL" id="AWWV01015957">
    <property type="protein sequence ID" value="OMO51087.1"/>
    <property type="molecule type" value="Genomic_DNA"/>
</dbReference>
<proteinExistence type="predicted"/>
<sequence>MNLGDLHKIWEVKALKRKPGEEEARKMLEKIAKQVQPIMKNHKWKVKLLSEFCEGFDIPGRRLGGFSRQPALSSLRQTALAAAENRKRLGSLLPTGPKRLGGDNTIKDALSPIQAAAIVAERRLQDDI</sequence>
<name>A0A1R3FZ41_COCAP</name>
<dbReference type="PANTHER" id="PTHR46622">
    <property type="entry name" value="DNA-DEPENDENT METALLOPROTEASE WSS1"/>
    <property type="match status" value="1"/>
</dbReference>
<keyword evidence="3" id="KW-1185">Reference proteome</keyword>
<dbReference type="GO" id="GO:0008237">
    <property type="term" value="F:metallopeptidase activity"/>
    <property type="evidence" value="ECO:0007669"/>
    <property type="project" value="TreeGrafter"/>
</dbReference>
<dbReference type="Gramene" id="OMO51087">
    <property type="protein sequence ID" value="OMO51087"/>
    <property type="gene ID" value="CCACVL1_30014"/>
</dbReference>
<dbReference type="InterPro" id="IPR013536">
    <property type="entry name" value="WLM_dom"/>
</dbReference>
<dbReference type="PANTHER" id="PTHR46622:SF3">
    <property type="entry name" value="ZINC ION BINDING PROTEIN"/>
    <property type="match status" value="1"/>
</dbReference>
<reference evidence="2 3" key="1">
    <citation type="submission" date="2013-09" db="EMBL/GenBank/DDBJ databases">
        <title>Corchorus capsularis genome sequencing.</title>
        <authorList>
            <person name="Alam M."/>
            <person name="Haque M.S."/>
            <person name="Islam M.S."/>
            <person name="Emdad E.M."/>
            <person name="Islam M.M."/>
            <person name="Ahmed B."/>
            <person name="Halim A."/>
            <person name="Hossen Q.M.M."/>
            <person name="Hossain M.Z."/>
            <person name="Ahmed R."/>
            <person name="Khan M.M."/>
            <person name="Islam R."/>
            <person name="Rashid M.M."/>
            <person name="Khan S.A."/>
            <person name="Rahman M.S."/>
            <person name="Alam M."/>
        </authorList>
    </citation>
    <scope>NUCLEOTIDE SEQUENCE [LARGE SCALE GENOMIC DNA]</scope>
    <source>
        <strain evidence="3">cv. CVL-1</strain>
        <tissue evidence="2">Whole seedling</tissue>
    </source>
</reference>
<gene>
    <name evidence="2" type="ORF">CCACVL1_30014</name>
</gene>